<dbReference type="AlphaFoldDB" id="A0A9W9DKZ2"/>
<dbReference type="EMBL" id="JAOTPV010000014">
    <property type="protein sequence ID" value="KAJ4475644.1"/>
    <property type="molecule type" value="Genomic_DNA"/>
</dbReference>
<keyword evidence="2" id="KW-1185">Reference proteome</keyword>
<dbReference type="InterPro" id="IPR032675">
    <property type="entry name" value="LRR_dom_sf"/>
</dbReference>
<protein>
    <submittedName>
        <fullName evidence="1">Uncharacterized protein</fullName>
    </submittedName>
</protein>
<name>A0A9W9DKZ2_9AGAR</name>
<dbReference type="Gene3D" id="3.80.10.10">
    <property type="entry name" value="Ribonuclease Inhibitor"/>
    <property type="match status" value="1"/>
</dbReference>
<sequence length="395" mass="44790">MSPPSAFPPEIYDKIIDEVSSSKDALAACSLVERSWKPKSRTHMFRDIDFTVCSTGSTDLHLHKSIEQTAAFQDNVASNADVALYARRLVVTLNRSGNIASEIPQASKLRNLRSLTLKCSNIIVYAVNDAILSRLLSFVRHNQNLEYISLQSLIIDPSAFDVFMKCIGIRAPELRSLHLQSVWGPDWTTVAWNRQKSAQRSQPKSHTVRRLCISHCEDGAISMFLSAFDLKHLDRIALMNLDWDSCVAMIVAILNSPSLTHFTLDLSDHRQFLTGEERIFDRLVNIPTVQLLIKRFSDAPMVLQGLQRAASQRKLFLKQLHLHFRQYPCPSDTMVDAALHELHLIIPSLRVSIGFQSQEGIQTTKIGALFRWMSQTGMLHFDSLDAWWTDEAARY</sequence>
<accession>A0A9W9DKZ2</accession>
<proteinExistence type="predicted"/>
<gene>
    <name evidence="1" type="ORF">J3R30DRAFT_578336</name>
</gene>
<dbReference type="OrthoDB" id="2745898at2759"/>
<reference evidence="1" key="1">
    <citation type="submission" date="2022-08" db="EMBL/GenBank/DDBJ databases">
        <title>A Global Phylogenomic Analysis of the Shiitake Genus Lentinula.</title>
        <authorList>
            <consortium name="DOE Joint Genome Institute"/>
            <person name="Sierra-Patev S."/>
            <person name="Min B."/>
            <person name="Naranjo-Ortiz M."/>
            <person name="Looney B."/>
            <person name="Konkel Z."/>
            <person name="Slot J.C."/>
            <person name="Sakamoto Y."/>
            <person name="Steenwyk J.L."/>
            <person name="Rokas A."/>
            <person name="Carro J."/>
            <person name="Camarero S."/>
            <person name="Ferreira P."/>
            <person name="Molpeceres G."/>
            <person name="Ruiz-Duenas F.J."/>
            <person name="Serrano A."/>
            <person name="Henrissat B."/>
            <person name="Drula E."/>
            <person name="Hughes K.W."/>
            <person name="Mata J.L."/>
            <person name="Ishikawa N.K."/>
            <person name="Vargas-Isla R."/>
            <person name="Ushijima S."/>
            <person name="Smith C.A."/>
            <person name="Ahrendt S."/>
            <person name="Andreopoulos W."/>
            <person name="He G."/>
            <person name="Labutti K."/>
            <person name="Lipzen A."/>
            <person name="Ng V."/>
            <person name="Riley R."/>
            <person name="Sandor L."/>
            <person name="Barry K."/>
            <person name="Martinez A.T."/>
            <person name="Xiao Y."/>
            <person name="Gibbons J.G."/>
            <person name="Terashima K."/>
            <person name="Grigoriev I.V."/>
            <person name="Hibbett D.S."/>
        </authorList>
    </citation>
    <scope>NUCLEOTIDE SEQUENCE</scope>
    <source>
        <strain evidence="1">JLM2183</strain>
    </source>
</reference>
<dbReference type="Proteomes" id="UP001150266">
    <property type="component" value="Unassembled WGS sequence"/>
</dbReference>
<comment type="caution">
    <text evidence="1">The sequence shown here is derived from an EMBL/GenBank/DDBJ whole genome shotgun (WGS) entry which is preliminary data.</text>
</comment>
<dbReference type="SUPFAM" id="SSF52047">
    <property type="entry name" value="RNI-like"/>
    <property type="match status" value="1"/>
</dbReference>
<evidence type="ECO:0000313" key="2">
    <source>
        <dbReference type="Proteomes" id="UP001150266"/>
    </source>
</evidence>
<evidence type="ECO:0000313" key="1">
    <source>
        <dbReference type="EMBL" id="KAJ4475644.1"/>
    </source>
</evidence>
<organism evidence="1 2">
    <name type="scientific">Lentinula aciculospora</name>
    <dbReference type="NCBI Taxonomy" id="153920"/>
    <lineage>
        <taxon>Eukaryota</taxon>
        <taxon>Fungi</taxon>
        <taxon>Dikarya</taxon>
        <taxon>Basidiomycota</taxon>
        <taxon>Agaricomycotina</taxon>
        <taxon>Agaricomycetes</taxon>
        <taxon>Agaricomycetidae</taxon>
        <taxon>Agaricales</taxon>
        <taxon>Marasmiineae</taxon>
        <taxon>Omphalotaceae</taxon>
        <taxon>Lentinula</taxon>
    </lineage>
</organism>